<keyword evidence="4 5" id="KW-0727">SH2 domain</keyword>
<dbReference type="Gene3D" id="3.30.505.10">
    <property type="entry name" value="SH2 domain"/>
    <property type="match status" value="1"/>
</dbReference>
<dbReference type="InterPro" id="IPR036860">
    <property type="entry name" value="SH2_dom_sf"/>
</dbReference>
<dbReference type="GO" id="GO:0009968">
    <property type="term" value="P:negative regulation of signal transduction"/>
    <property type="evidence" value="ECO:0007669"/>
    <property type="project" value="UniProtKB-KW"/>
</dbReference>
<evidence type="ECO:0000256" key="5">
    <source>
        <dbReference type="PROSITE-ProRule" id="PRU00191"/>
    </source>
</evidence>
<dbReference type="PANTHER" id="PTHR10155">
    <property type="entry name" value="PHOSPHATIDYLINOSITOL 3-KINASE REGULATORY SUBUNIT"/>
    <property type="match status" value="1"/>
</dbReference>
<keyword evidence="2" id="KW-0734">Signal transduction inhibitor</keyword>
<dbReference type="PRINTS" id="PR00401">
    <property type="entry name" value="SH2DOMAIN"/>
</dbReference>
<dbReference type="PROSITE" id="PS50001">
    <property type="entry name" value="SH2"/>
    <property type="match status" value="1"/>
</dbReference>
<keyword evidence="3" id="KW-0833">Ubl conjugation pathway</keyword>
<proteinExistence type="predicted"/>
<evidence type="ECO:0000313" key="8">
    <source>
        <dbReference type="EMBL" id="CAC5424106.1"/>
    </source>
</evidence>
<dbReference type="PANTHER" id="PTHR10155:SF16">
    <property type="entry name" value="SUPPRESSOR OF CYTOKINE SIGNALING 2"/>
    <property type="match status" value="1"/>
</dbReference>
<evidence type="ECO:0000256" key="3">
    <source>
        <dbReference type="ARBA" id="ARBA00022786"/>
    </source>
</evidence>
<dbReference type="SUPFAM" id="SSF55550">
    <property type="entry name" value="SH2 domain"/>
    <property type="match status" value="1"/>
</dbReference>
<dbReference type="GO" id="GO:0046935">
    <property type="term" value="F:1-phosphatidylinositol-3-kinase regulator activity"/>
    <property type="evidence" value="ECO:0007669"/>
    <property type="project" value="TreeGrafter"/>
</dbReference>
<dbReference type="Proteomes" id="UP000507470">
    <property type="component" value="Unassembled WGS sequence"/>
</dbReference>
<keyword evidence="1" id="KW-0341">Growth regulation</keyword>
<feature type="domain" description="SOCS box" evidence="7">
    <location>
        <begin position="178"/>
        <end position="228"/>
    </location>
</feature>
<evidence type="ECO:0000259" key="6">
    <source>
        <dbReference type="PROSITE" id="PS50001"/>
    </source>
</evidence>
<sequence>MAESDFKNLSPHYKKDLIAYKDAKIDRQFKLQSGGTYTCRTCPKNIEERTSDYLCAKDFNVQSRNMELLMQSNWYFNGMSSQQAKLTLGKSDVGTFLVRDSSDPNFLFSVSVKTPRGPTSVRVSYSKGFFQLDCDVNIKSSVPKFDSIVSLVDYYVRLGLNERNKCRWLESSGRKDLPIVLKKPRVNAITDLKHLCRLTINRTLPVSQKKEDIATNIDRINLPRPLSDATSGCFDYTFYRKVRHFIKGNVQ</sequence>
<dbReference type="GO" id="GO:0035556">
    <property type="term" value="P:intracellular signal transduction"/>
    <property type="evidence" value="ECO:0007669"/>
    <property type="project" value="InterPro"/>
</dbReference>
<protein>
    <submittedName>
        <fullName evidence="8">SOCS2</fullName>
    </submittedName>
</protein>
<dbReference type="SUPFAM" id="SSF158235">
    <property type="entry name" value="SOCS box-like"/>
    <property type="match status" value="1"/>
</dbReference>
<evidence type="ECO:0000259" key="7">
    <source>
        <dbReference type="PROSITE" id="PS50225"/>
    </source>
</evidence>
<dbReference type="Gene3D" id="1.10.750.20">
    <property type="entry name" value="SOCS box"/>
    <property type="match status" value="1"/>
</dbReference>
<dbReference type="Pfam" id="PF00017">
    <property type="entry name" value="SH2"/>
    <property type="match status" value="1"/>
</dbReference>
<dbReference type="InterPro" id="IPR000980">
    <property type="entry name" value="SH2"/>
</dbReference>
<evidence type="ECO:0000256" key="1">
    <source>
        <dbReference type="ARBA" id="ARBA00022604"/>
    </source>
</evidence>
<evidence type="ECO:0000256" key="4">
    <source>
        <dbReference type="ARBA" id="ARBA00022999"/>
    </source>
</evidence>
<dbReference type="InterPro" id="IPR001496">
    <property type="entry name" value="SOCS_box"/>
</dbReference>
<dbReference type="EMBL" id="CACVKT020009961">
    <property type="protein sequence ID" value="CAC5424106.1"/>
    <property type="molecule type" value="Genomic_DNA"/>
</dbReference>
<reference evidence="8 9" key="1">
    <citation type="submission" date="2020-06" db="EMBL/GenBank/DDBJ databases">
        <authorList>
            <person name="Li R."/>
            <person name="Bekaert M."/>
        </authorList>
    </citation>
    <scope>NUCLEOTIDE SEQUENCE [LARGE SCALE GENOMIC DNA]</scope>
    <source>
        <strain evidence="9">wild</strain>
    </source>
</reference>
<dbReference type="OrthoDB" id="10063348at2759"/>
<dbReference type="GO" id="GO:0046854">
    <property type="term" value="P:phosphatidylinositol phosphate biosynthetic process"/>
    <property type="evidence" value="ECO:0007669"/>
    <property type="project" value="TreeGrafter"/>
</dbReference>
<gene>
    <name evidence="8" type="ORF">MCOR_56040</name>
</gene>
<feature type="domain" description="SH2" evidence="6">
    <location>
        <begin position="74"/>
        <end position="185"/>
    </location>
</feature>
<name>A0A6J8EWN9_MYTCO</name>
<organism evidence="8 9">
    <name type="scientific">Mytilus coruscus</name>
    <name type="common">Sea mussel</name>
    <dbReference type="NCBI Taxonomy" id="42192"/>
    <lineage>
        <taxon>Eukaryota</taxon>
        <taxon>Metazoa</taxon>
        <taxon>Spiralia</taxon>
        <taxon>Lophotrochozoa</taxon>
        <taxon>Mollusca</taxon>
        <taxon>Bivalvia</taxon>
        <taxon>Autobranchia</taxon>
        <taxon>Pteriomorphia</taxon>
        <taxon>Mytilida</taxon>
        <taxon>Mytiloidea</taxon>
        <taxon>Mytilidae</taxon>
        <taxon>Mytilinae</taxon>
        <taxon>Mytilus</taxon>
    </lineage>
</organism>
<dbReference type="GO" id="GO:0005942">
    <property type="term" value="C:phosphatidylinositol 3-kinase complex"/>
    <property type="evidence" value="ECO:0007669"/>
    <property type="project" value="TreeGrafter"/>
</dbReference>
<dbReference type="PROSITE" id="PS50225">
    <property type="entry name" value="SOCS"/>
    <property type="match status" value="1"/>
</dbReference>
<dbReference type="SMART" id="SM00252">
    <property type="entry name" value="SH2"/>
    <property type="match status" value="1"/>
</dbReference>
<dbReference type="InterPro" id="IPR036036">
    <property type="entry name" value="SOCS_box-like_dom_sf"/>
</dbReference>
<dbReference type="AlphaFoldDB" id="A0A6J8EWN9"/>
<evidence type="ECO:0000313" key="9">
    <source>
        <dbReference type="Proteomes" id="UP000507470"/>
    </source>
</evidence>
<evidence type="ECO:0000256" key="2">
    <source>
        <dbReference type="ARBA" id="ARBA00022700"/>
    </source>
</evidence>
<accession>A0A6J8EWN9</accession>
<keyword evidence="9" id="KW-1185">Reference proteome</keyword>